<protein>
    <submittedName>
        <fullName evidence="1">Uncharacterized protein</fullName>
    </submittedName>
</protein>
<dbReference type="EMBL" id="BFAV01000079">
    <property type="protein sequence ID" value="GBF33239.1"/>
    <property type="molecule type" value="Genomic_DNA"/>
</dbReference>
<name>A0A2L2XAD8_9FIRM</name>
<sequence>MLNHVNTNYHQLQINLKGESLWGCRGSSGLKKYDYMSK</sequence>
<comment type="caution">
    <text evidence="1">The sequence shown here is derived from an EMBL/GenBank/DDBJ whole genome shotgun (WGS) entry which is preliminary data.</text>
</comment>
<evidence type="ECO:0000313" key="1">
    <source>
        <dbReference type="EMBL" id="GBF33239.1"/>
    </source>
</evidence>
<keyword evidence="2" id="KW-1185">Reference proteome</keyword>
<accession>A0A2L2XAD8</accession>
<dbReference type="Proteomes" id="UP000239549">
    <property type="component" value="Unassembled WGS sequence"/>
</dbReference>
<evidence type="ECO:0000313" key="2">
    <source>
        <dbReference type="Proteomes" id="UP000239549"/>
    </source>
</evidence>
<proteinExistence type="predicted"/>
<organism evidence="1 2">
    <name type="scientific">Desulfocucumis palustris</name>
    <dbReference type="NCBI Taxonomy" id="1898651"/>
    <lineage>
        <taxon>Bacteria</taxon>
        <taxon>Bacillati</taxon>
        <taxon>Bacillota</taxon>
        <taxon>Clostridia</taxon>
        <taxon>Eubacteriales</taxon>
        <taxon>Desulfocucumaceae</taxon>
        <taxon>Desulfocucumis</taxon>
    </lineage>
</organism>
<gene>
    <name evidence="1" type="ORF">DCCM_2338</name>
</gene>
<reference evidence="2" key="1">
    <citation type="submission" date="2018-02" db="EMBL/GenBank/DDBJ databases">
        <title>Genome sequence of Desulfocucumis palustris strain NAW-5.</title>
        <authorList>
            <person name="Watanabe M."/>
            <person name="Kojima H."/>
            <person name="Fukui M."/>
        </authorList>
    </citation>
    <scope>NUCLEOTIDE SEQUENCE [LARGE SCALE GENOMIC DNA]</scope>
    <source>
        <strain evidence="2">NAW-5</strain>
    </source>
</reference>
<dbReference type="AlphaFoldDB" id="A0A2L2XAD8"/>